<organism evidence="3 4">
    <name type="scientific">Klenkia sesuvii</name>
    <dbReference type="NCBI Taxonomy" id="3103137"/>
    <lineage>
        <taxon>Bacteria</taxon>
        <taxon>Bacillati</taxon>
        <taxon>Actinomycetota</taxon>
        <taxon>Actinomycetes</taxon>
        <taxon>Geodermatophilales</taxon>
        <taxon>Geodermatophilaceae</taxon>
        <taxon>Klenkia</taxon>
    </lineage>
</organism>
<dbReference type="Gene3D" id="1.10.287.1260">
    <property type="match status" value="1"/>
</dbReference>
<evidence type="ECO:0000256" key="1">
    <source>
        <dbReference type="SAM" id="MobiDB-lite"/>
    </source>
</evidence>
<keyword evidence="4" id="KW-1185">Reference proteome</keyword>
<feature type="transmembrane region" description="Helical" evidence="2">
    <location>
        <begin position="72"/>
        <end position="93"/>
    </location>
</feature>
<feature type="transmembrane region" description="Helical" evidence="2">
    <location>
        <begin position="145"/>
        <end position="163"/>
    </location>
</feature>
<name>A0ABU8DXM6_9ACTN</name>
<feature type="region of interest" description="Disordered" evidence="1">
    <location>
        <begin position="316"/>
        <end position="431"/>
    </location>
</feature>
<feature type="compositionally biased region" description="Low complexity" evidence="1">
    <location>
        <begin position="364"/>
        <end position="382"/>
    </location>
</feature>
<dbReference type="Proteomes" id="UP001361570">
    <property type="component" value="Unassembled WGS sequence"/>
</dbReference>
<proteinExistence type="predicted"/>
<protein>
    <submittedName>
        <fullName evidence="3">Uncharacterized protein</fullName>
    </submittedName>
</protein>
<comment type="caution">
    <text evidence="3">The sequence shown here is derived from an EMBL/GenBank/DDBJ whole genome shotgun (WGS) entry which is preliminary data.</text>
</comment>
<reference evidence="3 4" key="1">
    <citation type="submission" date="2024-03" db="EMBL/GenBank/DDBJ databases">
        <title>Draft genome sequence of Klenkia sp. LSe6-5.</title>
        <authorList>
            <person name="Duangmal K."/>
            <person name="Chantavorakit T."/>
        </authorList>
    </citation>
    <scope>NUCLEOTIDE SEQUENCE [LARGE SCALE GENOMIC DNA]</scope>
    <source>
        <strain evidence="3 4">LSe6-5</strain>
    </source>
</reference>
<evidence type="ECO:0000313" key="4">
    <source>
        <dbReference type="Proteomes" id="UP001361570"/>
    </source>
</evidence>
<feature type="transmembrane region" description="Helical" evidence="2">
    <location>
        <begin position="175"/>
        <end position="198"/>
    </location>
</feature>
<keyword evidence="2" id="KW-0472">Membrane</keyword>
<feature type="compositionally biased region" description="Basic and acidic residues" evidence="1">
    <location>
        <begin position="213"/>
        <end position="224"/>
    </location>
</feature>
<dbReference type="EMBL" id="JBAPLU010000022">
    <property type="protein sequence ID" value="MEI4273597.1"/>
    <property type="molecule type" value="Genomic_DNA"/>
</dbReference>
<dbReference type="RefSeq" id="WP_336405714.1">
    <property type="nucleotide sequence ID" value="NZ_JBAPLU010000022.1"/>
</dbReference>
<dbReference type="InterPro" id="IPR008910">
    <property type="entry name" value="MSC_TM_helix"/>
</dbReference>
<feature type="region of interest" description="Disordered" evidence="1">
    <location>
        <begin position="213"/>
        <end position="292"/>
    </location>
</feature>
<keyword evidence="2" id="KW-1133">Transmembrane helix</keyword>
<feature type="transmembrane region" description="Helical" evidence="2">
    <location>
        <begin position="113"/>
        <end position="133"/>
    </location>
</feature>
<feature type="compositionally biased region" description="Low complexity" evidence="1">
    <location>
        <begin position="319"/>
        <end position="338"/>
    </location>
</feature>
<evidence type="ECO:0000256" key="2">
    <source>
        <dbReference type="SAM" id="Phobius"/>
    </source>
</evidence>
<gene>
    <name evidence="3" type="ORF">TEK04_17885</name>
</gene>
<evidence type="ECO:0000313" key="3">
    <source>
        <dbReference type="EMBL" id="MEI4273597.1"/>
    </source>
</evidence>
<feature type="compositionally biased region" description="Basic and acidic residues" evidence="1">
    <location>
        <begin position="232"/>
        <end position="285"/>
    </location>
</feature>
<keyword evidence="2" id="KW-0812">Transmembrane</keyword>
<sequence>MGDSVRNALGDVVSFVPKLLLAAIILVVGWFIAKALEKLLVKVLEKVGFDRAVERGGIRKLLSGSQYDASQVLAKIVFYAVMLFVLSTAFGVFGQNPISDYLAAIIGYLPKVFVAILILVIAAAIAAAVKLVVQNALGSLSYARTLATAASTVVLALGVIAALNQLEIAQNVVNAVLYAVLVAVVGVVVVAVGGGGIVPMRQRWENALAKVESEAPNMRREAEQARPASEVLKAEGDRIAAEARRAREEQEAAARARQEAERVEAERQRAQQAEAERMAAERAAAERAAQQQAAQQQAAAPVAYGQAEQGYQPTQVFDAPGAQHPGQQHPEPQHPAQGYPQAGATAYGAADQQYPEQHGEQPHDGQQYGDQQYGEQYGQPQPWSGGAAPDPQQAYDRPPVPVEEPPSSDEPGTAQLPRISDDTPPPDDDRR</sequence>
<accession>A0ABU8DXM6</accession>
<feature type="transmembrane region" description="Helical" evidence="2">
    <location>
        <begin position="12"/>
        <end position="33"/>
    </location>
</feature>
<dbReference type="Pfam" id="PF05552">
    <property type="entry name" value="MS_channel_1st_1"/>
    <property type="match status" value="2"/>
</dbReference>